<sequence>MQRANSFTNRVVNQWNALTSAVTSSDLVNQFKNRYDAFMTGHQENESKFEFEAWKSHLKKDTEVLESDQRKATRLVRSVKGLNCEERLAKFNWTSVEERVVTGELILINKVPSVNWFVPQNSYSPVLVDILISETSSKKLA</sequence>
<gene>
    <name evidence="1" type="ORF">BpHYR1_012461</name>
</gene>
<accession>A0A3M7PBQ2</accession>
<dbReference type="EMBL" id="REGN01012150">
    <property type="protein sequence ID" value="RMZ96482.1"/>
    <property type="molecule type" value="Genomic_DNA"/>
</dbReference>
<organism evidence="1 2">
    <name type="scientific">Brachionus plicatilis</name>
    <name type="common">Marine rotifer</name>
    <name type="synonym">Brachionus muelleri</name>
    <dbReference type="NCBI Taxonomy" id="10195"/>
    <lineage>
        <taxon>Eukaryota</taxon>
        <taxon>Metazoa</taxon>
        <taxon>Spiralia</taxon>
        <taxon>Gnathifera</taxon>
        <taxon>Rotifera</taxon>
        <taxon>Eurotatoria</taxon>
        <taxon>Monogononta</taxon>
        <taxon>Pseudotrocha</taxon>
        <taxon>Ploima</taxon>
        <taxon>Brachionidae</taxon>
        <taxon>Brachionus</taxon>
    </lineage>
</organism>
<evidence type="ECO:0000313" key="1">
    <source>
        <dbReference type="EMBL" id="RMZ96482.1"/>
    </source>
</evidence>
<comment type="caution">
    <text evidence="1">The sequence shown here is derived from an EMBL/GenBank/DDBJ whole genome shotgun (WGS) entry which is preliminary data.</text>
</comment>
<dbReference type="AlphaFoldDB" id="A0A3M7PBQ2"/>
<protein>
    <recommendedName>
        <fullName evidence="3">RNA-directed DNA polymerase from mobile element jockey-like</fullName>
    </recommendedName>
</protein>
<evidence type="ECO:0000313" key="2">
    <source>
        <dbReference type="Proteomes" id="UP000276133"/>
    </source>
</evidence>
<reference evidence="1 2" key="1">
    <citation type="journal article" date="2018" name="Sci. Rep.">
        <title>Genomic signatures of local adaptation to the degree of environmental predictability in rotifers.</title>
        <authorList>
            <person name="Franch-Gras L."/>
            <person name="Hahn C."/>
            <person name="Garcia-Roger E.M."/>
            <person name="Carmona M.J."/>
            <person name="Serra M."/>
            <person name="Gomez A."/>
        </authorList>
    </citation>
    <scope>NUCLEOTIDE SEQUENCE [LARGE SCALE GENOMIC DNA]</scope>
    <source>
        <strain evidence="1">HYR1</strain>
    </source>
</reference>
<dbReference type="Proteomes" id="UP000276133">
    <property type="component" value="Unassembled WGS sequence"/>
</dbReference>
<keyword evidence="2" id="KW-1185">Reference proteome</keyword>
<proteinExistence type="predicted"/>
<evidence type="ECO:0008006" key="3">
    <source>
        <dbReference type="Google" id="ProtNLM"/>
    </source>
</evidence>
<name>A0A3M7PBQ2_BRAPC</name>